<name>A0ABR7L9D3_9PSEU</name>
<accession>A0ABR7L9D3</accession>
<keyword evidence="2" id="KW-1185">Reference proteome</keyword>
<dbReference type="Pfam" id="PF20706">
    <property type="entry name" value="GT4-conflict"/>
    <property type="match status" value="1"/>
</dbReference>
<protein>
    <submittedName>
        <fullName evidence="1">Glycosyltransferase</fullName>
    </submittedName>
</protein>
<sequence>MGDPRPRRVVGCTVVAKFALPAAEVLAQSYLEHHRDHGFVIVVTDDDEPVLRVGPAGCRALGARGLLADEAEYFRMATAYPADELVDAVKPFALRALLADHDAVVCLDAMTKVFAPFAEAADLALDHGIVLTPHFLAPFPADGREPGHEVAEPLGAFDTRFVAVGREARPFLDFWADRARLGSAPAKPGRVSRNQASLDLVPALFRHAVIRDPGFAVAYWNLHDRKVAADGNVLTADGKPVRFLHFDGYRTQSPWLLTTRCPNRPRTLLSEHPVLRGVCDDYRDALIAAGHAEGLQDEYRFDTFGFGTEITPAMRSLFRHEWTRFARRELAPTPFATTKPELPPHPFGDDAGDGYRRWLSSPATPAERAAGFNRLTTWVWGKRKDLQVAFPQPFSASAEGFRGWCRDHGTREARLPEWALPGEPAPRVAPVDEFGVNIAGYLTAELGLGEMGRIVLKAVEAAEIPVVSVVEEESLNGNVRTGLDHPETAGEPRFPVSILAVNADYTQLILDNHPDAGRDRYVIGLWAWELEDFPATLHGAFGLVDEIWTVSDFCRTSISRHTSVPVRTIPVPVIAPATTHRPRRDPGDPVQFLFVFDFNSTGQRKNPWGAVTAFRRAFPSRSDVRLVIKATNGHLHAGAVERLRDVIGADDRVELMERYLSVAELDALYAESDAYVSLHRSEGFGLTVAEAMARGMAVIATDYSSTTEFLDENVAWPVPYRMTDVGPGWLPYHADGRWADPDLDAAAAAMRHIAEDPAEARRRGEAAREHILRTRSMDTAAQWMRERITAAHEAWRRGERETVAPTRSDAGGPLARAHRILHSSPDAGAPSRLPLAPAMRKVVLRAMTHYDAHQRKVVGAVLDAVGEAVRDLNARFTRTTTAHAKRMETIESESAKRIDALAARLDRIERSVRRSEDS</sequence>
<reference evidence="1 2" key="1">
    <citation type="submission" date="2020-06" db="EMBL/GenBank/DDBJ databases">
        <title>Actinokineospora xiongansis sp. nov., isolated from soil of Baiyangdian.</title>
        <authorList>
            <person name="Zhang X."/>
        </authorList>
    </citation>
    <scope>NUCLEOTIDE SEQUENCE [LARGE SCALE GENOMIC DNA]</scope>
    <source>
        <strain evidence="1 2">HBU206404</strain>
    </source>
</reference>
<proteinExistence type="predicted"/>
<organism evidence="1 2">
    <name type="scientific">Actinokineospora xionganensis</name>
    <dbReference type="NCBI Taxonomy" id="2684470"/>
    <lineage>
        <taxon>Bacteria</taxon>
        <taxon>Bacillati</taxon>
        <taxon>Actinomycetota</taxon>
        <taxon>Actinomycetes</taxon>
        <taxon>Pseudonocardiales</taxon>
        <taxon>Pseudonocardiaceae</taxon>
        <taxon>Actinokineospora</taxon>
    </lineage>
</organism>
<evidence type="ECO:0000313" key="2">
    <source>
        <dbReference type="Proteomes" id="UP000734823"/>
    </source>
</evidence>
<gene>
    <name evidence="1" type="ORF">GPZ80_19130</name>
</gene>
<comment type="caution">
    <text evidence="1">The sequence shown here is derived from an EMBL/GenBank/DDBJ whole genome shotgun (WGS) entry which is preliminary data.</text>
</comment>
<evidence type="ECO:0000313" key="1">
    <source>
        <dbReference type="EMBL" id="MBC6449282.1"/>
    </source>
</evidence>
<dbReference type="EMBL" id="JABVED010000010">
    <property type="protein sequence ID" value="MBC6449282.1"/>
    <property type="molecule type" value="Genomic_DNA"/>
</dbReference>
<dbReference type="Proteomes" id="UP000734823">
    <property type="component" value="Unassembled WGS sequence"/>
</dbReference>
<dbReference type="CDD" id="cd03801">
    <property type="entry name" value="GT4_PimA-like"/>
    <property type="match status" value="1"/>
</dbReference>
<dbReference type="SUPFAM" id="SSF53756">
    <property type="entry name" value="UDP-Glycosyltransferase/glycogen phosphorylase"/>
    <property type="match status" value="1"/>
</dbReference>
<dbReference type="Gene3D" id="3.40.50.2000">
    <property type="entry name" value="Glycogen Phosphorylase B"/>
    <property type="match status" value="1"/>
</dbReference>
<dbReference type="PANTHER" id="PTHR46656">
    <property type="entry name" value="PUTATIVE-RELATED"/>
    <property type="match status" value="1"/>
</dbReference>
<dbReference type="PANTHER" id="PTHR46656:SF3">
    <property type="entry name" value="PUTATIVE-RELATED"/>
    <property type="match status" value="1"/>
</dbReference>
<dbReference type="RefSeq" id="WP_187221880.1">
    <property type="nucleotide sequence ID" value="NZ_JABVED010000010.1"/>
</dbReference>